<dbReference type="Pfam" id="PF00111">
    <property type="entry name" value="Fer2"/>
    <property type="match status" value="1"/>
</dbReference>
<dbReference type="PANTHER" id="PTHR44379:SF5">
    <property type="entry name" value="OXIDOREDUCTASE WITH IRON-SULFUR SUBUNIT"/>
    <property type="match status" value="1"/>
</dbReference>
<reference evidence="7 8" key="1">
    <citation type="submission" date="2022-11" db="EMBL/GenBank/DDBJ databases">
        <title>Nonomuraea corallina sp. nov., a new species of the genus Nonomuraea isolated from sea side sediment in Thai sea.</title>
        <authorList>
            <person name="Ngamcharungchit C."/>
            <person name="Matsumoto A."/>
            <person name="Suriyachadkun C."/>
            <person name="Panbangred W."/>
            <person name="Inahashi Y."/>
            <person name="Intra B."/>
        </authorList>
    </citation>
    <scope>NUCLEOTIDE SEQUENCE [LARGE SCALE GENOMIC DNA]</scope>
    <source>
        <strain evidence="7 8">DSM 43553</strain>
    </source>
</reference>
<keyword evidence="8" id="KW-1185">Reference proteome</keyword>
<dbReference type="PANTHER" id="PTHR44379">
    <property type="entry name" value="OXIDOREDUCTASE WITH IRON-SULFUR SUBUNIT"/>
    <property type="match status" value="1"/>
</dbReference>
<dbReference type="InterPro" id="IPR012675">
    <property type="entry name" value="Beta-grasp_dom_sf"/>
</dbReference>
<sequence>MSHVETRMTLNGKEVTGHAPADTTLVRWLREQAHAYEVKEGCNEGTCGTCTVLVDGRSATGCTTLAVQVDGARVETSASLAEGEELSPLQAKFWETGASQCGFCTQGMLMSAVELLSSGDEVTPAKVREHLHGNLCRCTGYQAIVDAVVKAAEEGATR</sequence>
<dbReference type="Proteomes" id="UP001212498">
    <property type="component" value="Unassembled WGS sequence"/>
</dbReference>
<keyword evidence="3" id="KW-0560">Oxidoreductase</keyword>
<evidence type="ECO:0000313" key="7">
    <source>
        <dbReference type="EMBL" id="MDA0641985.1"/>
    </source>
</evidence>
<evidence type="ECO:0000256" key="1">
    <source>
        <dbReference type="ARBA" id="ARBA00022714"/>
    </source>
</evidence>
<keyword evidence="4" id="KW-0408">Iron</keyword>
<evidence type="ECO:0000313" key="8">
    <source>
        <dbReference type="Proteomes" id="UP001212498"/>
    </source>
</evidence>
<dbReference type="SUPFAM" id="SSF47741">
    <property type="entry name" value="CO dehydrogenase ISP C-domain like"/>
    <property type="match status" value="1"/>
</dbReference>
<dbReference type="Pfam" id="PF01799">
    <property type="entry name" value="Fer2_2"/>
    <property type="match status" value="1"/>
</dbReference>
<dbReference type="Gene3D" id="3.10.20.30">
    <property type="match status" value="1"/>
</dbReference>
<evidence type="ECO:0000256" key="4">
    <source>
        <dbReference type="ARBA" id="ARBA00023004"/>
    </source>
</evidence>
<dbReference type="CDD" id="cd00207">
    <property type="entry name" value="fer2"/>
    <property type="match status" value="1"/>
</dbReference>
<dbReference type="InterPro" id="IPR006058">
    <property type="entry name" value="2Fe2S_fd_BS"/>
</dbReference>
<dbReference type="InterPro" id="IPR001041">
    <property type="entry name" value="2Fe-2S_ferredoxin-type"/>
</dbReference>
<evidence type="ECO:0000256" key="2">
    <source>
        <dbReference type="ARBA" id="ARBA00022723"/>
    </source>
</evidence>
<name>A0ABT4SY52_9ACTN</name>
<dbReference type="PROSITE" id="PS00197">
    <property type="entry name" value="2FE2S_FER_1"/>
    <property type="match status" value="1"/>
</dbReference>
<dbReference type="InterPro" id="IPR051452">
    <property type="entry name" value="Diverse_Oxidoreductases"/>
</dbReference>
<keyword evidence="5" id="KW-0411">Iron-sulfur</keyword>
<dbReference type="InterPro" id="IPR036884">
    <property type="entry name" value="2Fe-2S-bd_dom_sf"/>
</dbReference>
<proteinExistence type="predicted"/>
<accession>A0ABT4SY52</accession>
<evidence type="ECO:0000256" key="3">
    <source>
        <dbReference type="ARBA" id="ARBA00023002"/>
    </source>
</evidence>
<keyword evidence="1" id="KW-0001">2Fe-2S</keyword>
<evidence type="ECO:0000256" key="5">
    <source>
        <dbReference type="ARBA" id="ARBA00023014"/>
    </source>
</evidence>
<feature type="domain" description="2Fe-2S ferredoxin-type" evidence="6">
    <location>
        <begin position="4"/>
        <end position="80"/>
    </location>
</feature>
<comment type="caution">
    <text evidence="7">The sequence shown here is derived from an EMBL/GenBank/DDBJ whole genome shotgun (WGS) entry which is preliminary data.</text>
</comment>
<keyword evidence="2" id="KW-0479">Metal-binding</keyword>
<dbReference type="SUPFAM" id="SSF54292">
    <property type="entry name" value="2Fe-2S ferredoxin-like"/>
    <property type="match status" value="1"/>
</dbReference>
<dbReference type="PROSITE" id="PS51085">
    <property type="entry name" value="2FE2S_FER_2"/>
    <property type="match status" value="1"/>
</dbReference>
<organism evidence="7 8">
    <name type="scientific">Nonomuraea ferruginea</name>
    <dbReference type="NCBI Taxonomy" id="46174"/>
    <lineage>
        <taxon>Bacteria</taxon>
        <taxon>Bacillati</taxon>
        <taxon>Actinomycetota</taxon>
        <taxon>Actinomycetes</taxon>
        <taxon>Streptosporangiales</taxon>
        <taxon>Streptosporangiaceae</taxon>
        <taxon>Nonomuraea</taxon>
    </lineage>
</organism>
<dbReference type="InterPro" id="IPR002888">
    <property type="entry name" value="2Fe-2S-bd"/>
</dbReference>
<dbReference type="Gene3D" id="1.10.150.120">
    <property type="entry name" value="[2Fe-2S]-binding domain"/>
    <property type="match status" value="1"/>
</dbReference>
<gene>
    <name evidence="7" type="ORF">OUY24_15245</name>
</gene>
<evidence type="ECO:0000259" key="6">
    <source>
        <dbReference type="PROSITE" id="PS51085"/>
    </source>
</evidence>
<dbReference type="RefSeq" id="WP_271276653.1">
    <property type="nucleotide sequence ID" value="NZ_BAABFD010000006.1"/>
</dbReference>
<dbReference type="EMBL" id="JAPNUD010000033">
    <property type="protein sequence ID" value="MDA0641985.1"/>
    <property type="molecule type" value="Genomic_DNA"/>
</dbReference>
<dbReference type="InterPro" id="IPR036010">
    <property type="entry name" value="2Fe-2S_ferredoxin-like_sf"/>
</dbReference>
<protein>
    <submittedName>
        <fullName evidence="7">(2Fe-2S)-binding protein</fullName>
    </submittedName>
</protein>